<dbReference type="OrthoDB" id="448280at2759"/>
<evidence type="ECO:0000313" key="2">
    <source>
        <dbReference type="EMBL" id="KZT04057.1"/>
    </source>
</evidence>
<protein>
    <submittedName>
        <fullName evidence="2">Uncharacterized protein</fullName>
    </submittedName>
</protein>
<keyword evidence="1" id="KW-0812">Transmembrane</keyword>
<sequence length="88" mass="9221">MTMPVRIAIGLAVFGPCKSEGVKVILLMGVMFMLLVGMLIYAACVEMLTGDFVLDLHLWHSSVGRQALALGALMADVAVMGAVGIVGE</sequence>
<accession>A0A165D309</accession>
<evidence type="ECO:0000313" key="3">
    <source>
        <dbReference type="Proteomes" id="UP000076871"/>
    </source>
</evidence>
<keyword evidence="1" id="KW-0472">Membrane</keyword>
<reference evidence="2 3" key="1">
    <citation type="journal article" date="2016" name="Mol. Biol. Evol.">
        <title>Comparative Genomics of Early-Diverging Mushroom-Forming Fungi Provides Insights into the Origins of Lignocellulose Decay Capabilities.</title>
        <authorList>
            <person name="Nagy L.G."/>
            <person name="Riley R."/>
            <person name="Tritt A."/>
            <person name="Adam C."/>
            <person name="Daum C."/>
            <person name="Floudas D."/>
            <person name="Sun H."/>
            <person name="Yadav J.S."/>
            <person name="Pangilinan J."/>
            <person name="Larsson K.H."/>
            <person name="Matsuura K."/>
            <person name="Barry K."/>
            <person name="Labutti K."/>
            <person name="Kuo R."/>
            <person name="Ohm R.A."/>
            <person name="Bhattacharya S.S."/>
            <person name="Shirouzu T."/>
            <person name="Yoshinaga Y."/>
            <person name="Martin F.M."/>
            <person name="Grigoriev I.V."/>
            <person name="Hibbett D.S."/>
        </authorList>
    </citation>
    <scope>NUCLEOTIDE SEQUENCE [LARGE SCALE GENOMIC DNA]</scope>
    <source>
        <strain evidence="2 3">93-53</strain>
    </source>
</reference>
<dbReference type="STRING" id="1314785.A0A165D309"/>
<name>A0A165D309_9APHY</name>
<organism evidence="2 3">
    <name type="scientific">Laetiporus sulphureus 93-53</name>
    <dbReference type="NCBI Taxonomy" id="1314785"/>
    <lineage>
        <taxon>Eukaryota</taxon>
        <taxon>Fungi</taxon>
        <taxon>Dikarya</taxon>
        <taxon>Basidiomycota</taxon>
        <taxon>Agaricomycotina</taxon>
        <taxon>Agaricomycetes</taxon>
        <taxon>Polyporales</taxon>
        <taxon>Laetiporus</taxon>
    </lineage>
</organism>
<dbReference type="InParanoid" id="A0A165D309"/>
<proteinExistence type="predicted"/>
<gene>
    <name evidence="2" type="ORF">LAESUDRAFT_761408</name>
</gene>
<evidence type="ECO:0000256" key="1">
    <source>
        <dbReference type="SAM" id="Phobius"/>
    </source>
</evidence>
<feature type="transmembrane region" description="Helical" evidence="1">
    <location>
        <begin position="29"/>
        <end position="54"/>
    </location>
</feature>
<keyword evidence="3" id="KW-1185">Reference proteome</keyword>
<dbReference type="RefSeq" id="XP_040761797.1">
    <property type="nucleotide sequence ID" value="XM_040912908.1"/>
</dbReference>
<dbReference type="GeneID" id="63829936"/>
<dbReference type="AlphaFoldDB" id="A0A165D309"/>
<keyword evidence="1" id="KW-1133">Transmembrane helix</keyword>
<dbReference type="EMBL" id="KV427639">
    <property type="protein sequence ID" value="KZT04057.1"/>
    <property type="molecule type" value="Genomic_DNA"/>
</dbReference>
<feature type="transmembrane region" description="Helical" evidence="1">
    <location>
        <begin position="66"/>
        <end position="86"/>
    </location>
</feature>
<dbReference type="Proteomes" id="UP000076871">
    <property type="component" value="Unassembled WGS sequence"/>
</dbReference>